<dbReference type="Gene3D" id="2.60.15.10">
    <property type="entry name" value="F0F1 ATP synthase delta/epsilon subunit, N-terminal"/>
    <property type="match status" value="1"/>
</dbReference>
<evidence type="ECO:0000256" key="12">
    <source>
        <dbReference type="ARBA" id="ARBA00031795"/>
    </source>
</evidence>
<keyword evidence="7 13" id="KW-0406">Ion transport</keyword>
<dbReference type="SUPFAM" id="SSF46604">
    <property type="entry name" value="Epsilon subunit of F1F0-ATP synthase C-terminal domain"/>
    <property type="match status" value="1"/>
</dbReference>
<dbReference type="Gene3D" id="1.20.5.440">
    <property type="entry name" value="ATP synthase delta/epsilon subunit, C-terminal domain"/>
    <property type="match status" value="1"/>
</dbReference>
<evidence type="ECO:0000256" key="11">
    <source>
        <dbReference type="ARBA" id="ARBA00030215"/>
    </source>
</evidence>
<evidence type="ECO:0000256" key="1">
    <source>
        <dbReference type="ARBA" id="ARBA00003543"/>
    </source>
</evidence>
<dbReference type="NCBIfam" id="NF001846">
    <property type="entry name" value="PRK00571.1-3"/>
    <property type="match status" value="1"/>
</dbReference>
<feature type="domain" description="ATP synthase F1 complex delta/epsilon subunit N-terminal" evidence="17">
    <location>
        <begin position="4"/>
        <end position="82"/>
    </location>
</feature>
<evidence type="ECO:0000256" key="10">
    <source>
        <dbReference type="ARBA" id="ARBA00023310"/>
    </source>
</evidence>
<evidence type="ECO:0000256" key="8">
    <source>
        <dbReference type="ARBA" id="ARBA00023136"/>
    </source>
</evidence>
<dbReference type="HAMAP" id="MF_00530">
    <property type="entry name" value="ATP_synth_epsil_bac"/>
    <property type="match status" value="1"/>
</dbReference>
<evidence type="ECO:0000256" key="9">
    <source>
        <dbReference type="ARBA" id="ARBA00023196"/>
    </source>
</evidence>
<dbReference type="PANTHER" id="PTHR13822">
    <property type="entry name" value="ATP SYNTHASE DELTA/EPSILON CHAIN"/>
    <property type="match status" value="1"/>
</dbReference>
<evidence type="ECO:0000256" key="2">
    <source>
        <dbReference type="ARBA" id="ARBA00004202"/>
    </source>
</evidence>
<evidence type="ECO:0000256" key="13">
    <source>
        <dbReference type="HAMAP-Rule" id="MF_00530"/>
    </source>
</evidence>
<keyword evidence="8 13" id="KW-0472">Membrane</keyword>
<keyword evidence="10 13" id="KW-0066">ATP synthesis</keyword>
<evidence type="ECO:0000256" key="5">
    <source>
        <dbReference type="ARBA" id="ARBA00022448"/>
    </source>
</evidence>
<name>A0ABW0LKL0_9BACI</name>
<keyword evidence="19" id="KW-1185">Reference proteome</keyword>
<dbReference type="NCBIfam" id="NF009980">
    <property type="entry name" value="PRK13446.1"/>
    <property type="match status" value="1"/>
</dbReference>
<evidence type="ECO:0000313" key="18">
    <source>
        <dbReference type="EMBL" id="MFC5466438.1"/>
    </source>
</evidence>
<evidence type="ECO:0000256" key="4">
    <source>
        <dbReference type="ARBA" id="ARBA00014480"/>
    </source>
</evidence>
<dbReference type="SUPFAM" id="SSF51344">
    <property type="entry name" value="Epsilon subunit of F1F0-ATP synthase N-terminal domain"/>
    <property type="match status" value="1"/>
</dbReference>
<proteinExistence type="inferred from homology"/>
<keyword evidence="9 13" id="KW-0139">CF(1)</keyword>
<evidence type="ECO:0000259" key="17">
    <source>
        <dbReference type="Pfam" id="PF02823"/>
    </source>
</evidence>
<dbReference type="PANTHER" id="PTHR13822:SF10">
    <property type="entry name" value="ATP SYNTHASE EPSILON CHAIN, CHLOROPLASTIC"/>
    <property type="match status" value="1"/>
</dbReference>
<comment type="caution">
    <text evidence="18">The sequence shown here is derived from an EMBL/GenBank/DDBJ whole genome shotgun (WGS) entry which is preliminary data.</text>
</comment>
<evidence type="ECO:0000256" key="7">
    <source>
        <dbReference type="ARBA" id="ARBA00023065"/>
    </source>
</evidence>
<dbReference type="Pfam" id="PF02823">
    <property type="entry name" value="ATP-synt_DE_N"/>
    <property type="match status" value="1"/>
</dbReference>
<gene>
    <name evidence="13" type="primary">atpC</name>
    <name evidence="18" type="ORF">ACFPM4_17085</name>
</gene>
<sequence>MKTFHVSIVTPNGPVFDSEVEMISTKTELGEIGILAGHVPMVAPLQIAAARINVGSKTEYVAINGGFLEVQPDKVTILAQTAERAESIDIARAEEARKRAESRLQGAQDDIDAKRAQLALKRAMNRIDVYKHS</sequence>
<reference evidence="19" key="1">
    <citation type="journal article" date="2019" name="Int. J. Syst. Evol. Microbiol.">
        <title>The Global Catalogue of Microorganisms (GCM) 10K type strain sequencing project: providing services to taxonomists for standard genome sequencing and annotation.</title>
        <authorList>
            <consortium name="The Broad Institute Genomics Platform"/>
            <consortium name="The Broad Institute Genome Sequencing Center for Infectious Disease"/>
            <person name="Wu L."/>
            <person name="Ma J."/>
        </authorList>
    </citation>
    <scope>NUCLEOTIDE SEQUENCE [LARGE SCALE GENOMIC DNA]</scope>
    <source>
        <strain evidence="19">CGMCC 1.12237</strain>
    </source>
</reference>
<evidence type="ECO:0000313" key="19">
    <source>
        <dbReference type="Proteomes" id="UP001596147"/>
    </source>
</evidence>
<dbReference type="InterPro" id="IPR036771">
    <property type="entry name" value="ATPsynth_dsu/esu_N"/>
</dbReference>
<dbReference type="Pfam" id="PF00401">
    <property type="entry name" value="ATP-synt_DE"/>
    <property type="match status" value="1"/>
</dbReference>
<evidence type="ECO:0000256" key="3">
    <source>
        <dbReference type="ARBA" id="ARBA00005712"/>
    </source>
</evidence>
<keyword evidence="5 13" id="KW-0813">Transport</keyword>
<evidence type="ECO:0000259" key="16">
    <source>
        <dbReference type="Pfam" id="PF00401"/>
    </source>
</evidence>
<dbReference type="InterPro" id="IPR020547">
    <property type="entry name" value="ATP_synth_F1_esu_C"/>
</dbReference>
<comment type="similarity">
    <text evidence="3 13 14">Belongs to the ATPase epsilon chain family.</text>
</comment>
<accession>A0ABW0LKL0</accession>
<keyword evidence="13" id="KW-1003">Cell membrane</keyword>
<dbReference type="InterPro" id="IPR001469">
    <property type="entry name" value="ATP_synth_F1_dsu/esu"/>
</dbReference>
<evidence type="ECO:0000256" key="14">
    <source>
        <dbReference type="RuleBase" id="RU003656"/>
    </source>
</evidence>
<evidence type="ECO:0000256" key="15">
    <source>
        <dbReference type="SAM" id="Coils"/>
    </source>
</evidence>
<dbReference type="EMBL" id="JBHSMC010000027">
    <property type="protein sequence ID" value="MFC5466438.1"/>
    <property type="molecule type" value="Genomic_DNA"/>
</dbReference>
<dbReference type="InterPro" id="IPR036794">
    <property type="entry name" value="ATP_F1_dsu/esu_C_sf"/>
</dbReference>
<comment type="subunit">
    <text evidence="13 14">F-type ATPases have 2 components, CF(1) - the catalytic core - and CF(0) - the membrane proton channel. CF(1) has five subunits: alpha(3), beta(3), gamma(1), delta(1), epsilon(1). CF(0) has three main subunits: a, b and c.</text>
</comment>
<dbReference type="NCBIfam" id="TIGR01216">
    <property type="entry name" value="ATP_synt_epsi"/>
    <property type="match status" value="1"/>
</dbReference>
<evidence type="ECO:0000256" key="6">
    <source>
        <dbReference type="ARBA" id="ARBA00022781"/>
    </source>
</evidence>
<dbReference type="RefSeq" id="WP_144920729.1">
    <property type="nucleotide sequence ID" value="NZ_JBHSMC010000027.1"/>
</dbReference>
<protein>
    <recommendedName>
        <fullName evidence="4 13">ATP synthase epsilon chain</fullName>
    </recommendedName>
    <alternativeName>
        <fullName evidence="12 13">ATP synthase F1 sector epsilon subunit</fullName>
    </alternativeName>
    <alternativeName>
        <fullName evidence="11 13">F-ATPase epsilon subunit</fullName>
    </alternativeName>
</protein>
<dbReference type="InterPro" id="IPR020546">
    <property type="entry name" value="ATP_synth_F1_dsu/esu_N"/>
</dbReference>
<comment type="function">
    <text evidence="1 13">Produces ATP from ADP in the presence of a proton gradient across the membrane.</text>
</comment>
<feature type="coiled-coil region" evidence="15">
    <location>
        <begin position="90"/>
        <end position="117"/>
    </location>
</feature>
<feature type="domain" description="ATP synthase epsilon subunit C-terminal" evidence="16">
    <location>
        <begin position="86"/>
        <end position="130"/>
    </location>
</feature>
<dbReference type="CDD" id="cd12152">
    <property type="entry name" value="F1-ATPase_delta"/>
    <property type="match status" value="1"/>
</dbReference>
<keyword evidence="15" id="KW-0175">Coiled coil</keyword>
<keyword evidence="6 13" id="KW-0375">Hydrogen ion transport</keyword>
<dbReference type="Proteomes" id="UP001596147">
    <property type="component" value="Unassembled WGS sequence"/>
</dbReference>
<comment type="subcellular location">
    <subcellularLocation>
        <location evidence="2 13">Cell membrane</location>
        <topology evidence="2 13">Peripheral membrane protein</topology>
    </subcellularLocation>
</comment>
<organism evidence="18 19">
    <name type="scientific">Lederbergia graminis</name>
    <dbReference type="NCBI Taxonomy" id="735518"/>
    <lineage>
        <taxon>Bacteria</taxon>
        <taxon>Bacillati</taxon>
        <taxon>Bacillota</taxon>
        <taxon>Bacilli</taxon>
        <taxon>Bacillales</taxon>
        <taxon>Bacillaceae</taxon>
        <taxon>Lederbergia</taxon>
    </lineage>
</organism>